<dbReference type="InterPro" id="IPR000073">
    <property type="entry name" value="AB_hydrolase_1"/>
</dbReference>
<dbReference type="eggNOG" id="COG0596">
    <property type="taxonomic scope" value="Bacteria"/>
</dbReference>
<gene>
    <name evidence="2" type="ORF">N802_18030</name>
</gene>
<feature type="domain" description="AB hydrolase-1" evidence="1">
    <location>
        <begin position="9"/>
        <end position="231"/>
    </location>
</feature>
<dbReference type="OrthoDB" id="9773549at2"/>
<keyword evidence="3" id="KW-1185">Reference proteome</keyword>
<evidence type="ECO:0000313" key="3">
    <source>
        <dbReference type="Proteomes" id="UP000030002"/>
    </source>
</evidence>
<dbReference type="RefSeq" id="WP_035915899.1">
    <property type="nucleotide sequence ID" value="NZ_AVPJ01000007.1"/>
</dbReference>
<dbReference type="Gene3D" id="3.40.50.1820">
    <property type="entry name" value="alpha/beta hydrolase"/>
    <property type="match status" value="1"/>
</dbReference>
<reference evidence="2 3" key="1">
    <citation type="submission" date="2013-08" db="EMBL/GenBank/DDBJ databases">
        <title>The genome sequence of Knoellia sinensis.</title>
        <authorList>
            <person name="Zhu W."/>
            <person name="Wang G."/>
        </authorList>
    </citation>
    <scope>NUCLEOTIDE SEQUENCE [LARGE SCALE GENOMIC DNA]</scope>
    <source>
        <strain evidence="2 3">KCTC 19936</strain>
    </source>
</reference>
<sequence length="238" mass="24643">MDTTTLPSIVLVPGHWLSAWAWADVEARLTDLGFTVDAVSLPGTSPGDGDGEDTTLDDQIDALSDAVARQPTPPVLVAHSGAGRVATGVSDRAPESVRRVVYVDSGPAADGSAFDESAGDTPGELPEFADLEAGGASLEGISPAALEEFRTRAVPVPPGVLMGVLELTNEARLDVPSTIIASSIPSEAMMGLAQQGHPMFAEVARFRDLGLVDLPTGHWPMWSRPQDLADAIAAAAQG</sequence>
<dbReference type="Pfam" id="PF12697">
    <property type="entry name" value="Abhydrolase_6"/>
    <property type="match status" value="1"/>
</dbReference>
<evidence type="ECO:0000259" key="1">
    <source>
        <dbReference type="Pfam" id="PF12697"/>
    </source>
</evidence>
<dbReference type="InterPro" id="IPR052897">
    <property type="entry name" value="Sec-Metab_Biosynth_Hydrolase"/>
</dbReference>
<comment type="caution">
    <text evidence="2">The sequence shown here is derived from an EMBL/GenBank/DDBJ whole genome shotgun (WGS) entry which is preliminary data.</text>
</comment>
<evidence type="ECO:0000313" key="2">
    <source>
        <dbReference type="EMBL" id="KGN32262.1"/>
    </source>
</evidence>
<protein>
    <recommendedName>
        <fullName evidence="1">AB hydrolase-1 domain-containing protein</fullName>
    </recommendedName>
</protein>
<dbReference type="SUPFAM" id="SSF53474">
    <property type="entry name" value="alpha/beta-Hydrolases"/>
    <property type="match status" value="1"/>
</dbReference>
<dbReference type="PANTHER" id="PTHR37017:SF11">
    <property type="entry name" value="ESTERASE_LIPASE_THIOESTERASE DOMAIN-CONTAINING PROTEIN"/>
    <property type="match status" value="1"/>
</dbReference>
<proteinExistence type="predicted"/>
<dbReference type="GO" id="GO:0003824">
    <property type="term" value="F:catalytic activity"/>
    <property type="evidence" value="ECO:0007669"/>
    <property type="project" value="UniProtKB-ARBA"/>
</dbReference>
<dbReference type="EMBL" id="AVPJ01000007">
    <property type="protein sequence ID" value="KGN32262.1"/>
    <property type="molecule type" value="Genomic_DNA"/>
</dbReference>
<dbReference type="InterPro" id="IPR029058">
    <property type="entry name" value="AB_hydrolase_fold"/>
</dbReference>
<organism evidence="2 3">
    <name type="scientific">Knoellia sinensis KCTC 19936</name>
    <dbReference type="NCBI Taxonomy" id="1385520"/>
    <lineage>
        <taxon>Bacteria</taxon>
        <taxon>Bacillati</taxon>
        <taxon>Actinomycetota</taxon>
        <taxon>Actinomycetes</taxon>
        <taxon>Micrococcales</taxon>
        <taxon>Intrasporangiaceae</taxon>
        <taxon>Knoellia</taxon>
    </lineage>
</organism>
<dbReference type="PANTHER" id="PTHR37017">
    <property type="entry name" value="AB HYDROLASE-1 DOMAIN-CONTAINING PROTEIN-RELATED"/>
    <property type="match status" value="1"/>
</dbReference>
<dbReference type="Proteomes" id="UP000030002">
    <property type="component" value="Unassembled WGS sequence"/>
</dbReference>
<name>A0A0A0J878_9MICO</name>
<dbReference type="AlphaFoldDB" id="A0A0A0J878"/>
<dbReference type="STRING" id="1385520.N802_18030"/>
<accession>A0A0A0J878</accession>